<dbReference type="Proteomes" id="UP000010472">
    <property type="component" value="Chromosome"/>
</dbReference>
<dbReference type="AlphaFoldDB" id="K9VXJ2"/>
<organism evidence="1 2">
    <name type="scientific">Crinalium epipsammum PCC 9333</name>
    <dbReference type="NCBI Taxonomy" id="1173022"/>
    <lineage>
        <taxon>Bacteria</taxon>
        <taxon>Bacillati</taxon>
        <taxon>Cyanobacteriota</taxon>
        <taxon>Cyanophyceae</taxon>
        <taxon>Gomontiellales</taxon>
        <taxon>Gomontiellaceae</taxon>
        <taxon>Crinalium</taxon>
    </lineage>
</organism>
<proteinExistence type="predicted"/>
<dbReference type="eggNOG" id="ENOG5033MQH">
    <property type="taxonomic scope" value="Bacteria"/>
</dbReference>
<name>K9VXJ2_9CYAN</name>
<dbReference type="KEGG" id="cep:Cri9333_1952"/>
<dbReference type="OrthoDB" id="582593at2"/>
<dbReference type="EMBL" id="CP003620">
    <property type="protein sequence ID" value="AFZ12833.1"/>
    <property type="molecule type" value="Genomic_DNA"/>
</dbReference>
<dbReference type="RefSeq" id="WP_015202949.1">
    <property type="nucleotide sequence ID" value="NC_019753.1"/>
</dbReference>
<keyword evidence="2" id="KW-1185">Reference proteome</keyword>
<dbReference type="HOGENOM" id="CLU_1701328_0_0_3"/>
<evidence type="ECO:0000313" key="1">
    <source>
        <dbReference type="EMBL" id="AFZ12833.1"/>
    </source>
</evidence>
<evidence type="ECO:0000313" key="2">
    <source>
        <dbReference type="Proteomes" id="UP000010472"/>
    </source>
</evidence>
<evidence type="ECO:0008006" key="3">
    <source>
        <dbReference type="Google" id="ProtNLM"/>
    </source>
</evidence>
<sequence>MRMIQGRRIILLLIASSISVFYFQQPLRSQSSNQGSFICYLETENGRIINLDKLCGNITNITNNSVASLSATDQKFLESYKYFLSKRSPTLSSVQIALSQLQQFSQGVVQRAIRVCTERKSGISHNQVKLPQEAVDADLINLMALEYYCPELDD</sequence>
<accession>K9VXJ2</accession>
<gene>
    <name evidence="1" type="ORF">Cri9333_1952</name>
</gene>
<reference evidence="1 2" key="1">
    <citation type="submission" date="2012-06" db="EMBL/GenBank/DDBJ databases">
        <title>Finished chromosome of genome of Crinalium epipsammum PCC 9333.</title>
        <authorList>
            <consortium name="US DOE Joint Genome Institute"/>
            <person name="Gugger M."/>
            <person name="Coursin T."/>
            <person name="Rippka R."/>
            <person name="Tandeau De Marsac N."/>
            <person name="Huntemann M."/>
            <person name="Wei C.-L."/>
            <person name="Han J."/>
            <person name="Detter J.C."/>
            <person name="Han C."/>
            <person name="Tapia R."/>
            <person name="Davenport K."/>
            <person name="Daligault H."/>
            <person name="Erkkila T."/>
            <person name="Gu W."/>
            <person name="Munk A.C.C."/>
            <person name="Teshima H."/>
            <person name="Xu Y."/>
            <person name="Chain P."/>
            <person name="Chen A."/>
            <person name="Krypides N."/>
            <person name="Mavromatis K."/>
            <person name="Markowitz V."/>
            <person name="Szeto E."/>
            <person name="Ivanova N."/>
            <person name="Mikhailova N."/>
            <person name="Ovchinnikova G."/>
            <person name="Pagani I."/>
            <person name="Pati A."/>
            <person name="Goodwin L."/>
            <person name="Peters L."/>
            <person name="Pitluck S."/>
            <person name="Woyke T."/>
            <person name="Kerfeld C."/>
        </authorList>
    </citation>
    <scope>NUCLEOTIDE SEQUENCE [LARGE SCALE GENOMIC DNA]</scope>
    <source>
        <strain evidence="1 2">PCC 9333</strain>
    </source>
</reference>
<protein>
    <recommendedName>
        <fullName evidence="3">DUF732 domain-containing protein</fullName>
    </recommendedName>
</protein>